<dbReference type="SUPFAM" id="SSF53335">
    <property type="entry name" value="S-adenosyl-L-methionine-dependent methyltransferases"/>
    <property type="match status" value="1"/>
</dbReference>
<dbReference type="PANTHER" id="PTHR42912:SF93">
    <property type="entry name" value="N6-ADENOSINE-METHYLTRANSFERASE TMT1A"/>
    <property type="match status" value="1"/>
</dbReference>
<dbReference type="Proteomes" id="UP000199039">
    <property type="component" value="Unassembled WGS sequence"/>
</dbReference>
<keyword evidence="3" id="KW-1185">Reference proteome</keyword>
<evidence type="ECO:0000313" key="2">
    <source>
        <dbReference type="EMBL" id="SDD25711.1"/>
    </source>
</evidence>
<dbReference type="Pfam" id="PF08241">
    <property type="entry name" value="Methyltransf_11"/>
    <property type="match status" value="1"/>
</dbReference>
<dbReference type="GO" id="GO:0008757">
    <property type="term" value="F:S-adenosylmethionine-dependent methyltransferase activity"/>
    <property type="evidence" value="ECO:0007669"/>
    <property type="project" value="InterPro"/>
</dbReference>
<dbReference type="PANTHER" id="PTHR42912">
    <property type="entry name" value="METHYLTRANSFERASE"/>
    <property type="match status" value="1"/>
</dbReference>
<name>A0A1G6T9I6_9MICO</name>
<dbReference type="CDD" id="cd02440">
    <property type="entry name" value="AdoMet_MTases"/>
    <property type="match status" value="1"/>
</dbReference>
<keyword evidence="2" id="KW-0489">Methyltransferase</keyword>
<dbReference type="Gene3D" id="3.40.50.150">
    <property type="entry name" value="Vaccinia Virus protein VP39"/>
    <property type="match status" value="1"/>
</dbReference>
<dbReference type="STRING" id="1814289.SAMN05216410_3058"/>
<dbReference type="InterPro" id="IPR050508">
    <property type="entry name" value="Methyltransf_Superfamily"/>
</dbReference>
<dbReference type="InterPro" id="IPR013216">
    <property type="entry name" value="Methyltransf_11"/>
</dbReference>
<organism evidence="2 3">
    <name type="scientific">Sanguibacter gelidistatuariae</name>
    <dbReference type="NCBI Taxonomy" id="1814289"/>
    <lineage>
        <taxon>Bacteria</taxon>
        <taxon>Bacillati</taxon>
        <taxon>Actinomycetota</taxon>
        <taxon>Actinomycetes</taxon>
        <taxon>Micrococcales</taxon>
        <taxon>Sanguibacteraceae</taxon>
        <taxon>Sanguibacter</taxon>
    </lineage>
</organism>
<sequence length="309" mass="33980">MFSVPMVPRFSASLPAPLRGCLRPTPAMGQTGRVTHESITRAGYQQVPDEAGGRASRAWWDENARDYLDEHGAFLGASDFCWCPEGLREADAHLLGPVESLRGAMILEIGSGAAQCGRWLTAQGARVVSTDVSAGMLLESRRMDTTEGTHVPVLQVDARHLPFAADTFDVVFTAYGAIPFVPDAAAVHAEVARVLRPGGRWVFSVTHPIRWAFPDDPSDRGLTATRSYFDRRPYAEREADGRVTYAEYHRTLGDHVREVVGAGLELVDVVEPEWPDGHDQAWGGWSPVRGRLIPGTAIFSARRPEHEER</sequence>
<dbReference type="GO" id="GO:0032259">
    <property type="term" value="P:methylation"/>
    <property type="evidence" value="ECO:0007669"/>
    <property type="project" value="UniProtKB-KW"/>
</dbReference>
<feature type="domain" description="Methyltransferase type 11" evidence="1">
    <location>
        <begin position="107"/>
        <end position="203"/>
    </location>
</feature>
<dbReference type="EMBL" id="FMYH01000006">
    <property type="protein sequence ID" value="SDD25711.1"/>
    <property type="molecule type" value="Genomic_DNA"/>
</dbReference>
<keyword evidence="2" id="KW-0808">Transferase</keyword>
<proteinExistence type="predicted"/>
<reference evidence="2 3" key="1">
    <citation type="submission" date="2016-09" db="EMBL/GenBank/DDBJ databases">
        <authorList>
            <person name="Capua I."/>
            <person name="De Benedictis P."/>
            <person name="Joannis T."/>
            <person name="Lombin L.H."/>
            <person name="Cattoli G."/>
        </authorList>
    </citation>
    <scope>NUCLEOTIDE SEQUENCE [LARGE SCALE GENOMIC DNA]</scope>
    <source>
        <strain evidence="2 3">ISLP-3</strain>
    </source>
</reference>
<gene>
    <name evidence="2" type="ORF">SAMN05216410_3058</name>
</gene>
<dbReference type="InterPro" id="IPR029063">
    <property type="entry name" value="SAM-dependent_MTases_sf"/>
</dbReference>
<accession>A0A1G6T9I6</accession>
<protein>
    <submittedName>
        <fullName evidence="2">Methyltransferase domain-containing protein</fullName>
    </submittedName>
</protein>
<evidence type="ECO:0000259" key="1">
    <source>
        <dbReference type="Pfam" id="PF08241"/>
    </source>
</evidence>
<dbReference type="AlphaFoldDB" id="A0A1G6T9I6"/>
<evidence type="ECO:0000313" key="3">
    <source>
        <dbReference type="Proteomes" id="UP000199039"/>
    </source>
</evidence>